<reference evidence="1 2" key="1">
    <citation type="submission" date="2019-07" db="EMBL/GenBank/DDBJ databases">
        <title>Rufibacter sp. nov., isolated from lake sediment.</title>
        <authorList>
            <person name="Qu J.-H."/>
        </authorList>
    </citation>
    <scope>NUCLEOTIDE SEQUENCE [LARGE SCALE GENOMIC DNA]</scope>
    <source>
        <strain evidence="1 2">NBS58-1</strain>
    </source>
</reference>
<gene>
    <name evidence="1" type="ORF">FOA19_08035</name>
</gene>
<evidence type="ECO:0000313" key="1">
    <source>
        <dbReference type="EMBL" id="KAA3440588.1"/>
    </source>
</evidence>
<dbReference type="EMBL" id="VKKY01000001">
    <property type="protein sequence ID" value="KAA3440588.1"/>
    <property type="molecule type" value="Genomic_DNA"/>
</dbReference>
<name>A0A5B6TVJ4_9BACT</name>
<dbReference type="RefSeq" id="WP_149090219.1">
    <property type="nucleotide sequence ID" value="NZ_VKKY01000001.1"/>
</dbReference>
<sequence length="190" mass="21970">MTEAQIREILLVLEEEEKALTSRLEQIPSIKGFFRSMLPNHQHDKQEVGTQSTFSISGNSASIQLHNQEEISGFTYKNFPKDQSLDTQILYLFNEVGRILRISDLEKEYKNTEGNATRVKIEGVCRKLKGKGLLTAARFNSNWTMVFYGLPEWVEVDENGNKTFKEQYRPSKRELPFGYDTIDFDYSKKG</sequence>
<dbReference type="AlphaFoldDB" id="A0A5B6TVJ4"/>
<organism evidence="1 2">
    <name type="scientific">Rufibacter hautae</name>
    <dbReference type="NCBI Taxonomy" id="2595005"/>
    <lineage>
        <taxon>Bacteria</taxon>
        <taxon>Pseudomonadati</taxon>
        <taxon>Bacteroidota</taxon>
        <taxon>Cytophagia</taxon>
        <taxon>Cytophagales</taxon>
        <taxon>Hymenobacteraceae</taxon>
        <taxon>Rufibacter</taxon>
    </lineage>
</organism>
<dbReference type="Proteomes" id="UP000324133">
    <property type="component" value="Unassembled WGS sequence"/>
</dbReference>
<evidence type="ECO:0000313" key="2">
    <source>
        <dbReference type="Proteomes" id="UP000324133"/>
    </source>
</evidence>
<accession>A0A5B6TVJ4</accession>
<protein>
    <submittedName>
        <fullName evidence="1">Uncharacterized protein</fullName>
    </submittedName>
</protein>
<comment type="caution">
    <text evidence="1">The sequence shown here is derived from an EMBL/GenBank/DDBJ whole genome shotgun (WGS) entry which is preliminary data.</text>
</comment>
<proteinExistence type="predicted"/>
<keyword evidence="2" id="KW-1185">Reference proteome</keyword>